<dbReference type="InterPro" id="IPR001251">
    <property type="entry name" value="CRAL-TRIO_dom"/>
</dbReference>
<protein>
    <recommendedName>
        <fullName evidence="2">CRAL-TRIO domain-containing protein</fullName>
    </recommendedName>
</protein>
<dbReference type="OrthoDB" id="75724at2759"/>
<name>A0A0D2WJR2_CAPO3</name>
<dbReference type="SMART" id="SM01100">
    <property type="entry name" value="CRAL_TRIO_N"/>
    <property type="match status" value="1"/>
</dbReference>
<feature type="compositionally biased region" description="Basic and acidic residues" evidence="1">
    <location>
        <begin position="321"/>
        <end position="334"/>
    </location>
</feature>
<dbReference type="Proteomes" id="UP000008743">
    <property type="component" value="Unassembled WGS sequence"/>
</dbReference>
<evidence type="ECO:0000259" key="2">
    <source>
        <dbReference type="PROSITE" id="PS50191"/>
    </source>
</evidence>
<dbReference type="PROSITE" id="PS50191">
    <property type="entry name" value="CRAL_TRIO"/>
    <property type="match status" value="1"/>
</dbReference>
<feature type="domain" description="CRAL-TRIO" evidence="2">
    <location>
        <begin position="140"/>
        <end position="305"/>
    </location>
</feature>
<dbReference type="eggNOG" id="KOG1470">
    <property type="taxonomic scope" value="Eukaryota"/>
</dbReference>
<gene>
    <name evidence="3" type="ORF">CAOG_001687</name>
</gene>
<evidence type="ECO:0000256" key="1">
    <source>
        <dbReference type="SAM" id="MobiDB-lite"/>
    </source>
</evidence>
<dbReference type="Pfam" id="PF03765">
    <property type="entry name" value="CRAL_TRIO_N"/>
    <property type="match status" value="1"/>
</dbReference>
<dbReference type="InterPro" id="IPR011074">
    <property type="entry name" value="CRAL/TRIO_N_dom"/>
</dbReference>
<dbReference type="InterPro" id="IPR036865">
    <property type="entry name" value="CRAL-TRIO_dom_sf"/>
</dbReference>
<reference evidence="4" key="1">
    <citation type="submission" date="2011-02" db="EMBL/GenBank/DDBJ databases">
        <title>The Genome Sequence of Capsaspora owczarzaki ATCC 30864.</title>
        <authorList>
            <person name="Russ C."/>
            <person name="Cuomo C."/>
            <person name="Burger G."/>
            <person name="Gray M.W."/>
            <person name="Holland P.W.H."/>
            <person name="King N."/>
            <person name="Lang F.B.F."/>
            <person name="Roger A.J."/>
            <person name="Ruiz-Trillo I."/>
            <person name="Young S.K."/>
            <person name="Zeng Q."/>
            <person name="Gargeya S."/>
            <person name="Alvarado L."/>
            <person name="Berlin A."/>
            <person name="Chapman S.B."/>
            <person name="Chen Z."/>
            <person name="Freedman E."/>
            <person name="Gellesch M."/>
            <person name="Goldberg J."/>
            <person name="Griggs A."/>
            <person name="Gujja S."/>
            <person name="Heilman E."/>
            <person name="Heiman D."/>
            <person name="Howarth C."/>
            <person name="Mehta T."/>
            <person name="Neiman D."/>
            <person name="Pearson M."/>
            <person name="Roberts A."/>
            <person name="Saif S."/>
            <person name="Shea T."/>
            <person name="Shenoy N."/>
            <person name="Sisk P."/>
            <person name="Stolte C."/>
            <person name="Sykes S."/>
            <person name="White J."/>
            <person name="Yandava C."/>
            <person name="Haas B."/>
            <person name="Nusbaum C."/>
            <person name="Birren B."/>
        </authorList>
    </citation>
    <scope>NUCLEOTIDE SEQUENCE</scope>
    <source>
        <strain evidence="4">ATCC 30864</strain>
    </source>
</reference>
<dbReference type="SUPFAM" id="SSF52087">
    <property type="entry name" value="CRAL/TRIO domain"/>
    <property type="match status" value="1"/>
</dbReference>
<dbReference type="GO" id="GO:0008526">
    <property type="term" value="F:phosphatidylinositol transfer activity"/>
    <property type="evidence" value="ECO:0007669"/>
    <property type="project" value="TreeGrafter"/>
</dbReference>
<feature type="region of interest" description="Disordered" evidence="1">
    <location>
        <begin position="321"/>
        <end position="340"/>
    </location>
</feature>
<dbReference type="InParanoid" id="A0A0D2WJR2"/>
<dbReference type="Pfam" id="PF00650">
    <property type="entry name" value="CRAL_TRIO"/>
    <property type="match status" value="1"/>
</dbReference>
<organism evidence="3 4">
    <name type="scientific">Capsaspora owczarzaki (strain ATCC 30864)</name>
    <dbReference type="NCBI Taxonomy" id="595528"/>
    <lineage>
        <taxon>Eukaryota</taxon>
        <taxon>Filasterea</taxon>
        <taxon>Capsaspora</taxon>
    </lineage>
</organism>
<dbReference type="PANTHER" id="PTHR45824">
    <property type="entry name" value="GH16843P"/>
    <property type="match status" value="1"/>
</dbReference>
<accession>A0A0D2WJR2</accession>
<dbReference type="InterPro" id="IPR036273">
    <property type="entry name" value="CRAL/TRIO_N_dom_sf"/>
</dbReference>
<dbReference type="OMA" id="DRIDNIC"/>
<dbReference type="Gene3D" id="3.40.525.10">
    <property type="entry name" value="CRAL-TRIO lipid binding domain"/>
    <property type="match status" value="1"/>
</dbReference>
<dbReference type="SMART" id="SM00516">
    <property type="entry name" value="SEC14"/>
    <property type="match status" value="1"/>
</dbReference>
<dbReference type="PhylomeDB" id="A0A0D2WJR2"/>
<keyword evidence="4" id="KW-1185">Reference proteome</keyword>
<dbReference type="RefSeq" id="XP_004364555.1">
    <property type="nucleotide sequence ID" value="XM_004364498.2"/>
</dbReference>
<dbReference type="EMBL" id="KE346361">
    <property type="protein sequence ID" value="KJE90365.1"/>
    <property type="molecule type" value="Genomic_DNA"/>
</dbReference>
<dbReference type="CDD" id="cd00170">
    <property type="entry name" value="SEC14"/>
    <property type="match status" value="1"/>
</dbReference>
<proteinExistence type="predicted"/>
<dbReference type="PANTHER" id="PTHR45824:SF29">
    <property type="entry name" value="GH16843P"/>
    <property type="match status" value="1"/>
</dbReference>
<dbReference type="AlphaFoldDB" id="A0A0D2WJR2"/>
<evidence type="ECO:0000313" key="4">
    <source>
        <dbReference type="Proteomes" id="UP000008743"/>
    </source>
</evidence>
<dbReference type="SUPFAM" id="SSF46938">
    <property type="entry name" value="CRAL/TRIO N-terminal domain"/>
    <property type="match status" value="1"/>
</dbReference>
<sequence>MSESPILPPPLFLARAAARPSTPAATTTTAAAAAAASTPSSTDASSLAAVEQQQAQPVHSDGFVPRVALTPSQVQAIEQLQEKLNVPGWTVRQWRYIHEGGCLARYLRARDWDVEKAHQLMLGTLTWREEFKVHEISPEDPLIVEEGLTGKTYRHGRDRAGRPIIYMKPRFQNTKNYAEQVRYTVHHLEQAMRSMNLHEGVEQMTLLIDFQGYSVMNAPPMSQTKEVMSILLNCYPERLGLALMVDAPFLFNMAYKVVYPFLPTETRKKIHFISGNQQSKATSLSQHIDLETLEHDYGGLVKAKYDSAAYTKAEAEELGRFKAHHADLESKETDVPPQKA</sequence>
<dbReference type="InterPro" id="IPR052578">
    <property type="entry name" value="PI_Transfer_CRAL-TRIO"/>
</dbReference>
<evidence type="ECO:0000313" key="3">
    <source>
        <dbReference type="EMBL" id="KJE90365.1"/>
    </source>
</evidence>
<dbReference type="PRINTS" id="PR00180">
    <property type="entry name" value="CRETINALDHBP"/>
</dbReference>